<dbReference type="AlphaFoldDB" id="A0A5N8XRG7"/>
<keyword evidence="3" id="KW-1185">Reference proteome</keyword>
<dbReference type="Gene3D" id="1.20.5.300">
    <property type="match status" value="1"/>
</dbReference>
<evidence type="ECO:0000256" key="1">
    <source>
        <dbReference type="SAM" id="SignalP"/>
    </source>
</evidence>
<dbReference type="EMBL" id="VJZC01000361">
    <property type="protein sequence ID" value="MPY62002.1"/>
    <property type="molecule type" value="Genomic_DNA"/>
</dbReference>
<dbReference type="Proteomes" id="UP000400924">
    <property type="component" value="Unassembled WGS sequence"/>
</dbReference>
<proteinExistence type="predicted"/>
<feature type="chain" id="PRO_5038678010" description="Secreted protein" evidence="1">
    <location>
        <begin position="29"/>
        <end position="132"/>
    </location>
</feature>
<dbReference type="PROSITE" id="PS51257">
    <property type="entry name" value="PROKAR_LIPOPROTEIN"/>
    <property type="match status" value="1"/>
</dbReference>
<sequence length="132" mass="13743">MAASRRRRRTTIAAAVAAVALTTGLATGCDAVNKALDCVQTADAIADSVTDLQQAVENASNDPTQIDESLNSIDKNLDEIGDKTDNTDVNKAVDDLQKAVTNVRDAVKSGDETPDITPVTDAAGELTKVCTP</sequence>
<keyword evidence="1" id="KW-0732">Signal</keyword>
<comment type="caution">
    <text evidence="2">The sequence shown here is derived from an EMBL/GenBank/DDBJ whole genome shotgun (WGS) entry which is preliminary data.</text>
</comment>
<accession>A0A5N8XRG7</accession>
<protein>
    <recommendedName>
        <fullName evidence="4">Secreted protein</fullName>
    </recommendedName>
</protein>
<gene>
    <name evidence="2" type="ORF">FNH08_34135</name>
</gene>
<reference evidence="2 3" key="1">
    <citation type="submission" date="2019-07" db="EMBL/GenBank/DDBJ databases">
        <title>New species of Amycolatopsis and Streptomyces.</title>
        <authorList>
            <person name="Duangmal K."/>
            <person name="Teo W.F.A."/>
            <person name="Lipun K."/>
        </authorList>
    </citation>
    <scope>NUCLEOTIDE SEQUENCE [LARGE SCALE GENOMIC DNA]</scope>
    <source>
        <strain evidence="2 3">NBRC 106415</strain>
    </source>
</reference>
<dbReference type="OrthoDB" id="3870331at2"/>
<evidence type="ECO:0000313" key="2">
    <source>
        <dbReference type="EMBL" id="MPY62002.1"/>
    </source>
</evidence>
<dbReference type="RefSeq" id="WP_152775395.1">
    <property type="nucleotide sequence ID" value="NZ_VJZC01000361.1"/>
</dbReference>
<organism evidence="2 3">
    <name type="scientific">Streptomyces spongiae</name>
    <dbReference type="NCBI Taxonomy" id="565072"/>
    <lineage>
        <taxon>Bacteria</taxon>
        <taxon>Bacillati</taxon>
        <taxon>Actinomycetota</taxon>
        <taxon>Actinomycetes</taxon>
        <taxon>Kitasatosporales</taxon>
        <taxon>Streptomycetaceae</taxon>
        <taxon>Streptomyces</taxon>
    </lineage>
</organism>
<name>A0A5N8XRG7_9ACTN</name>
<feature type="signal peptide" evidence="1">
    <location>
        <begin position="1"/>
        <end position="28"/>
    </location>
</feature>
<evidence type="ECO:0000313" key="3">
    <source>
        <dbReference type="Proteomes" id="UP000400924"/>
    </source>
</evidence>
<evidence type="ECO:0008006" key="4">
    <source>
        <dbReference type="Google" id="ProtNLM"/>
    </source>
</evidence>